<dbReference type="EC" id="2.4.1.182" evidence="2 10"/>
<dbReference type="EMBL" id="DRNB01000070">
    <property type="protein sequence ID" value="HHJ63664.1"/>
    <property type="molecule type" value="Genomic_DNA"/>
</dbReference>
<organism evidence="11">
    <name type="scientific">Aquifex aeolicus</name>
    <dbReference type="NCBI Taxonomy" id="63363"/>
    <lineage>
        <taxon>Bacteria</taxon>
        <taxon>Pseudomonadati</taxon>
        <taxon>Aquificota</taxon>
        <taxon>Aquificia</taxon>
        <taxon>Aquificales</taxon>
        <taxon>Aquificaceae</taxon>
        <taxon>Aquifex</taxon>
    </lineage>
</organism>
<dbReference type="GO" id="GO:0016020">
    <property type="term" value="C:membrane"/>
    <property type="evidence" value="ECO:0007669"/>
    <property type="project" value="GOC"/>
</dbReference>
<sequence length="371" mass="42105">MGRRVFISVGDVSAANYVFNIFREGFEEHQLIGITNEKLESIGIRSAGRISDISVVGFSEVFPKLVSIWRTYIRATKALSWCSVLIACDAPGFNLRLIRTARRLGVKKVIYFISPQVWAWKPGRAEVIARYVDDLVVILPFEVEIYRRFENLRVHYVGHPLVDMVKPSLSEEEFRERVAQEGELLNLMPGSRWSEVKRHTPYLRRTLEKILSEYRATAVVPTFPEFRDYVEREMRGLPVRVITSSEMSVPQYNAMFYSTLSLIASGTSSLEAALAGNPHLVFYRVGFLTHLIGRALVRVSHISLPNILLKEDLVPELVNRSPEELAKAALKLLRDGSALSAQRKAFGRIREALGGEGVTERLRKLFLELLS</sequence>
<keyword evidence="6 11" id="KW-0328">Glycosyltransferase</keyword>
<evidence type="ECO:0000256" key="2">
    <source>
        <dbReference type="ARBA" id="ARBA00012687"/>
    </source>
</evidence>
<evidence type="ECO:0000256" key="1">
    <source>
        <dbReference type="ARBA" id="ARBA00002056"/>
    </source>
</evidence>
<evidence type="ECO:0000256" key="8">
    <source>
        <dbReference type="ARBA" id="ARBA00023098"/>
    </source>
</evidence>
<dbReference type="Proteomes" id="UP000885792">
    <property type="component" value="Unassembled WGS sequence"/>
</dbReference>
<dbReference type="PANTHER" id="PTHR30372">
    <property type="entry name" value="LIPID-A-DISACCHARIDE SYNTHASE"/>
    <property type="match status" value="1"/>
</dbReference>
<gene>
    <name evidence="11" type="primary">lpxB</name>
    <name evidence="11" type="ORF">ENJ61_02045</name>
</gene>
<evidence type="ECO:0000256" key="9">
    <source>
        <dbReference type="ARBA" id="ARBA00048975"/>
    </source>
</evidence>
<name>A0A7C5L222_AQUAO</name>
<evidence type="ECO:0000256" key="3">
    <source>
        <dbReference type="ARBA" id="ARBA00020902"/>
    </source>
</evidence>
<protein>
    <recommendedName>
        <fullName evidence="3 10">Lipid-A-disaccharide synthase</fullName>
        <ecNumber evidence="2 10">2.4.1.182</ecNumber>
    </recommendedName>
</protein>
<dbReference type="AlphaFoldDB" id="A0A7C5L222"/>
<dbReference type="PANTHER" id="PTHR30372:SF4">
    <property type="entry name" value="LIPID-A-DISACCHARIDE SYNTHASE, MITOCHONDRIAL-RELATED"/>
    <property type="match status" value="1"/>
</dbReference>
<comment type="caution">
    <text evidence="11">The sequence shown here is derived from an EMBL/GenBank/DDBJ whole genome shotgun (WGS) entry which is preliminary data.</text>
</comment>
<dbReference type="GO" id="GO:0005543">
    <property type="term" value="F:phospholipid binding"/>
    <property type="evidence" value="ECO:0007669"/>
    <property type="project" value="TreeGrafter"/>
</dbReference>
<keyword evidence="5" id="KW-0441">Lipid A biosynthesis</keyword>
<dbReference type="SUPFAM" id="SSF53756">
    <property type="entry name" value="UDP-Glycosyltransferase/glycogen phosphorylase"/>
    <property type="match status" value="1"/>
</dbReference>
<comment type="catalytic activity">
    <reaction evidence="9">
        <text>a lipid X + a UDP-2-N,3-O-bis[(3R)-3-hydroxyacyl]-alpha-D-glucosamine = a lipid A disaccharide + UDP + H(+)</text>
        <dbReference type="Rhea" id="RHEA:67828"/>
        <dbReference type="ChEBI" id="CHEBI:15378"/>
        <dbReference type="ChEBI" id="CHEBI:58223"/>
        <dbReference type="ChEBI" id="CHEBI:137748"/>
        <dbReference type="ChEBI" id="CHEBI:176338"/>
        <dbReference type="ChEBI" id="CHEBI:176343"/>
        <dbReference type="EC" id="2.4.1.182"/>
    </reaction>
</comment>
<keyword evidence="4" id="KW-0444">Lipid biosynthesis</keyword>
<dbReference type="Pfam" id="PF02684">
    <property type="entry name" value="LpxB"/>
    <property type="match status" value="1"/>
</dbReference>
<evidence type="ECO:0000256" key="7">
    <source>
        <dbReference type="ARBA" id="ARBA00022679"/>
    </source>
</evidence>
<dbReference type="NCBIfam" id="TIGR00215">
    <property type="entry name" value="lpxB"/>
    <property type="match status" value="1"/>
</dbReference>
<dbReference type="GO" id="GO:0009245">
    <property type="term" value="P:lipid A biosynthetic process"/>
    <property type="evidence" value="ECO:0007669"/>
    <property type="project" value="UniProtKB-UniRule"/>
</dbReference>
<dbReference type="GO" id="GO:0008915">
    <property type="term" value="F:lipid-A-disaccharide synthase activity"/>
    <property type="evidence" value="ECO:0007669"/>
    <property type="project" value="UniProtKB-UniRule"/>
</dbReference>
<dbReference type="InterPro" id="IPR003835">
    <property type="entry name" value="Glyco_trans_19"/>
</dbReference>
<evidence type="ECO:0000256" key="10">
    <source>
        <dbReference type="NCBIfam" id="TIGR00215"/>
    </source>
</evidence>
<accession>A0A7C5L222</accession>
<evidence type="ECO:0000313" key="11">
    <source>
        <dbReference type="EMBL" id="HHJ63664.1"/>
    </source>
</evidence>
<comment type="function">
    <text evidence="1">Condensation of UDP-2,3-diacylglucosamine and 2,3-diacylglucosamine-1-phosphate to form lipid A disaccharide, a precursor of lipid A, a phosphorylated glycolipid that anchors the lipopolysaccharide to the outer membrane of the cell.</text>
</comment>
<evidence type="ECO:0000256" key="5">
    <source>
        <dbReference type="ARBA" id="ARBA00022556"/>
    </source>
</evidence>
<keyword evidence="8" id="KW-0443">Lipid metabolism</keyword>
<keyword evidence="7 11" id="KW-0808">Transferase</keyword>
<reference evidence="11" key="1">
    <citation type="journal article" date="2020" name="mSystems">
        <title>Genome- and Community-Level Interaction Insights into Carbon Utilization and Element Cycling Functions of Hydrothermarchaeota in Hydrothermal Sediment.</title>
        <authorList>
            <person name="Zhou Z."/>
            <person name="Liu Y."/>
            <person name="Xu W."/>
            <person name="Pan J."/>
            <person name="Luo Z.H."/>
            <person name="Li M."/>
        </authorList>
    </citation>
    <scope>NUCLEOTIDE SEQUENCE [LARGE SCALE GENOMIC DNA]</scope>
    <source>
        <strain evidence="11">HyVt-501</strain>
    </source>
</reference>
<proteinExistence type="predicted"/>
<evidence type="ECO:0000256" key="4">
    <source>
        <dbReference type="ARBA" id="ARBA00022516"/>
    </source>
</evidence>
<evidence type="ECO:0000256" key="6">
    <source>
        <dbReference type="ARBA" id="ARBA00022676"/>
    </source>
</evidence>